<dbReference type="InterPro" id="IPR017946">
    <property type="entry name" value="PLC-like_Pdiesterase_TIM-brl"/>
</dbReference>
<dbReference type="AlphaFoldDB" id="A0A9X4KIU4"/>
<proteinExistence type="predicted"/>
<dbReference type="PANTHER" id="PTHR46211">
    <property type="entry name" value="GLYCEROPHOSPHORYL DIESTER PHOSPHODIESTERASE"/>
    <property type="match status" value="1"/>
</dbReference>
<feature type="domain" description="GP-PDE" evidence="1">
    <location>
        <begin position="5"/>
        <end position="240"/>
    </location>
</feature>
<dbReference type="Proteomes" id="UP001153387">
    <property type="component" value="Unassembled WGS sequence"/>
</dbReference>
<dbReference type="PANTHER" id="PTHR46211:SF1">
    <property type="entry name" value="GLYCEROPHOSPHODIESTER PHOSPHODIESTERASE, CYTOPLASMIC"/>
    <property type="match status" value="1"/>
</dbReference>
<dbReference type="Gene3D" id="3.20.20.190">
    <property type="entry name" value="Phosphatidylinositol (PI) phosphodiesterase"/>
    <property type="match status" value="1"/>
</dbReference>
<dbReference type="GO" id="GO:0008081">
    <property type="term" value="F:phosphoric diester hydrolase activity"/>
    <property type="evidence" value="ECO:0007669"/>
    <property type="project" value="InterPro"/>
</dbReference>
<evidence type="ECO:0000259" key="1">
    <source>
        <dbReference type="PROSITE" id="PS51704"/>
    </source>
</evidence>
<dbReference type="InterPro" id="IPR030395">
    <property type="entry name" value="GP_PDE_dom"/>
</dbReference>
<name>A0A9X4KIU4_9BACL</name>
<accession>A0A9X4KIU4</accession>
<reference evidence="2 3" key="1">
    <citation type="submission" date="2022-10" db="EMBL/GenBank/DDBJ databases">
        <title>Comparative genomic analysis of Cohnella hashimotonis sp. nov., isolated from the International Space Station.</title>
        <authorList>
            <person name="Simpson A."/>
            <person name="Venkateswaran K."/>
        </authorList>
    </citation>
    <scope>NUCLEOTIDE SEQUENCE [LARGE SCALE GENOMIC DNA]</scope>
    <source>
        <strain evidence="2 3">DSM 18997</strain>
    </source>
</reference>
<keyword evidence="3" id="KW-1185">Reference proteome</keyword>
<evidence type="ECO:0000313" key="3">
    <source>
        <dbReference type="Proteomes" id="UP001153387"/>
    </source>
</evidence>
<sequence>MGKRTLIIGHRGAAGEAPENTLASFRTAVTQGADAVELDIHLSADGEIVVCHDPTVDRTTDGAGSIALLTVAELKGLDAGSWFDPRYASEKLPLLEEVLALVPAGIMINIEVKCRYSIRLEKRLRQLLATYRRQDGVVVSSFDHKALARLKQAAPSLRIGLLYAADFRRHSLIATSFGSEVYSLHPDHRWLGDEDIADAMRAGLRVYPYTVNGKAEWDALIAAEVSGIITDYPGRLRAVRDRAL</sequence>
<dbReference type="PROSITE" id="PS51704">
    <property type="entry name" value="GP_PDE"/>
    <property type="match status" value="1"/>
</dbReference>
<dbReference type="EMBL" id="JAPDHZ010000003">
    <property type="protein sequence ID" value="MDG0792616.1"/>
    <property type="molecule type" value="Genomic_DNA"/>
</dbReference>
<evidence type="ECO:0000313" key="2">
    <source>
        <dbReference type="EMBL" id="MDG0792616.1"/>
    </source>
</evidence>
<organism evidence="2 3">
    <name type="scientific">Cohnella ginsengisoli</name>
    <dbReference type="NCBI Taxonomy" id="425004"/>
    <lineage>
        <taxon>Bacteria</taxon>
        <taxon>Bacillati</taxon>
        <taxon>Bacillota</taxon>
        <taxon>Bacilli</taxon>
        <taxon>Bacillales</taxon>
        <taxon>Paenibacillaceae</taxon>
        <taxon>Cohnella</taxon>
    </lineage>
</organism>
<dbReference type="GO" id="GO:0006629">
    <property type="term" value="P:lipid metabolic process"/>
    <property type="evidence" value="ECO:0007669"/>
    <property type="project" value="InterPro"/>
</dbReference>
<dbReference type="SUPFAM" id="SSF51695">
    <property type="entry name" value="PLC-like phosphodiesterases"/>
    <property type="match status" value="1"/>
</dbReference>
<protein>
    <submittedName>
        <fullName evidence="2">Glycerophosphodiester phosphodiesterase</fullName>
    </submittedName>
</protein>
<dbReference type="Pfam" id="PF03009">
    <property type="entry name" value="GDPD"/>
    <property type="match status" value="1"/>
</dbReference>
<dbReference type="CDD" id="cd08563">
    <property type="entry name" value="GDPD_TtGDE_like"/>
    <property type="match status" value="1"/>
</dbReference>
<dbReference type="RefSeq" id="WP_277566394.1">
    <property type="nucleotide sequence ID" value="NZ_JAPDHZ010000003.1"/>
</dbReference>
<comment type="caution">
    <text evidence="2">The sequence shown here is derived from an EMBL/GenBank/DDBJ whole genome shotgun (WGS) entry which is preliminary data.</text>
</comment>
<gene>
    <name evidence="2" type="ORF">OMP38_18330</name>
</gene>